<dbReference type="AlphaFoldDB" id="A0A927EBQ4"/>
<dbReference type="EMBL" id="JACXWY010000006">
    <property type="protein sequence ID" value="MBD3846391.1"/>
    <property type="molecule type" value="Genomic_DNA"/>
</dbReference>
<proteinExistence type="predicted"/>
<name>A0A927EBQ4_9HYPH</name>
<evidence type="ECO:0000313" key="2">
    <source>
        <dbReference type="EMBL" id="MBD3846391.1"/>
    </source>
</evidence>
<dbReference type="PANTHER" id="PTHR47708">
    <property type="match status" value="1"/>
</dbReference>
<protein>
    <recommendedName>
        <fullName evidence="1">AtuA-like ferredoxin-fold domain-containing protein</fullName>
    </recommendedName>
</protein>
<sequence length="102" mass="10902">MKLRAIAHARAGDKGDTSSISLIAYEEADYPRLVRHVTAERVATHFAGLLRGSVSRYEIASLGALNFVLRQALGGGVTRSLALDTHGKSLSSALLDIEIPDD</sequence>
<dbReference type="RefSeq" id="WP_112763165.1">
    <property type="nucleotide sequence ID" value="NZ_JACXWY010000006.1"/>
</dbReference>
<dbReference type="Pfam" id="PF23544">
    <property type="entry name" value="AtuA_ferredoxin"/>
    <property type="match status" value="1"/>
</dbReference>
<reference evidence="2" key="1">
    <citation type="submission" date="2020-09" db="EMBL/GenBank/DDBJ databases">
        <title>Bosea spartocytisi sp. nov. a root nodule endophyte of Spartocytisus supranubius in the high mountain ecosystem fo the Teide National Park (Canary Islands, Spain).</title>
        <authorList>
            <person name="Pulido-Suarez L."/>
            <person name="Peix A."/>
            <person name="Igual J.M."/>
            <person name="Socas-Perez N."/>
            <person name="Velazquez E."/>
            <person name="Flores-Felix J.D."/>
            <person name="Leon-Barrios M."/>
        </authorList>
    </citation>
    <scope>NUCLEOTIDE SEQUENCE</scope>
    <source>
        <strain evidence="2">SSUT16</strain>
    </source>
</reference>
<evidence type="ECO:0000313" key="3">
    <source>
        <dbReference type="Proteomes" id="UP000619295"/>
    </source>
</evidence>
<feature type="domain" description="AtuA-like ferredoxin-fold" evidence="1">
    <location>
        <begin position="1"/>
        <end position="99"/>
    </location>
</feature>
<dbReference type="Proteomes" id="UP000619295">
    <property type="component" value="Unassembled WGS sequence"/>
</dbReference>
<keyword evidence="3" id="KW-1185">Reference proteome</keyword>
<comment type="caution">
    <text evidence="2">The sequence shown here is derived from an EMBL/GenBank/DDBJ whole genome shotgun (WGS) entry which is preliminary data.</text>
</comment>
<dbReference type="PANTHER" id="PTHR47708:SF2">
    <property type="entry name" value="SI:CH73-132F6.5"/>
    <property type="match status" value="1"/>
</dbReference>
<organism evidence="2 3">
    <name type="scientific">Bosea spartocytisi</name>
    <dbReference type="NCBI Taxonomy" id="2773451"/>
    <lineage>
        <taxon>Bacteria</taxon>
        <taxon>Pseudomonadati</taxon>
        <taxon>Pseudomonadota</taxon>
        <taxon>Alphaproteobacteria</taxon>
        <taxon>Hyphomicrobiales</taxon>
        <taxon>Boseaceae</taxon>
        <taxon>Bosea</taxon>
    </lineage>
</organism>
<gene>
    <name evidence="2" type="ORF">IED13_11840</name>
</gene>
<evidence type="ECO:0000259" key="1">
    <source>
        <dbReference type="Pfam" id="PF23544"/>
    </source>
</evidence>
<accession>A0A927EBQ4</accession>
<dbReference type="InterPro" id="IPR056362">
    <property type="entry name" value="AtuA-like_ferredoxin_dom"/>
</dbReference>